<dbReference type="Proteomes" id="UP000186551">
    <property type="component" value="Unassembled WGS sequence"/>
</dbReference>
<gene>
    <name evidence="2" type="ORF">A3841_15860</name>
</gene>
<accession>A0A1Q5PCI8</accession>
<dbReference type="InterPro" id="IPR026444">
    <property type="entry name" value="Secre_tail"/>
</dbReference>
<proteinExistence type="predicted"/>
<dbReference type="NCBIfam" id="TIGR04183">
    <property type="entry name" value="Por_Secre_tail"/>
    <property type="match status" value="1"/>
</dbReference>
<keyword evidence="3" id="KW-1185">Reference proteome</keyword>
<dbReference type="InterPro" id="IPR006626">
    <property type="entry name" value="PbH1"/>
</dbReference>
<dbReference type="Pfam" id="PF13229">
    <property type="entry name" value="Beta_helix"/>
    <property type="match status" value="1"/>
</dbReference>
<dbReference type="EMBL" id="LVWA01000005">
    <property type="protein sequence ID" value="OKL39852.1"/>
    <property type="molecule type" value="Genomic_DNA"/>
</dbReference>
<reference evidence="2 3" key="1">
    <citation type="submission" date="2016-03" db="EMBL/GenBank/DDBJ databases">
        <title>Genome sequence of Pontibacter sp. nov., of the family cytophagaceae, isolated from marine sediment of the Yellow Sea, China.</title>
        <authorList>
            <person name="Zhang G."/>
            <person name="Zhang R."/>
        </authorList>
    </citation>
    <scope>NUCLEOTIDE SEQUENCE [LARGE SCALE GENOMIC DNA]</scope>
    <source>
        <strain evidence="2 3">S10-8</strain>
    </source>
</reference>
<dbReference type="SUPFAM" id="SSF51126">
    <property type="entry name" value="Pectin lyase-like"/>
    <property type="match status" value="1"/>
</dbReference>
<dbReference type="SMART" id="SM00710">
    <property type="entry name" value="PbH1"/>
    <property type="match status" value="11"/>
</dbReference>
<organism evidence="2 3">
    <name type="scientific">Pontibacter flavimaris</name>
    <dbReference type="NCBI Taxonomy" id="1797110"/>
    <lineage>
        <taxon>Bacteria</taxon>
        <taxon>Pseudomonadati</taxon>
        <taxon>Bacteroidota</taxon>
        <taxon>Cytophagia</taxon>
        <taxon>Cytophagales</taxon>
        <taxon>Hymenobacteraceae</taxon>
        <taxon>Pontibacter</taxon>
    </lineage>
</organism>
<dbReference type="InterPro" id="IPR012334">
    <property type="entry name" value="Pectin_lyas_fold"/>
</dbReference>
<comment type="caution">
    <text evidence="2">The sequence shown here is derived from an EMBL/GenBank/DDBJ whole genome shotgun (WGS) entry which is preliminary data.</text>
</comment>
<dbReference type="InterPro" id="IPR011050">
    <property type="entry name" value="Pectin_lyase_fold/virulence"/>
</dbReference>
<feature type="domain" description="Right handed beta helix" evidence="1">
    <location>
        <begin position="137"/>
        <end position="306"/>
    </location>
</feature>
<evidence type="ECO:0000313" key="3">
    <source>
        <dbReference type="Proteomes" id="UP000186551"/>
    </source>
</evidence>
<dbReference type="InterPro" id="IPR039448">
    <property type="entry name" value="Beta_helix"/>
</dbReference>
<evidence type="ECO:0000313" key="2">
    <source>
        <dbReference type="EMBL" id="OKL39852.1"/>
    </source>
</evidence>
<dbReference type="AlphaFoldDB" id="A0A1Q5PCI8"/>
<dbReference type="STRING" id="1797110.A3841_15860"/>
<sequence length="1093" mass="117855">MVLGNLCVQAETYYVSRAGNDSYTGVSKTSAWASIDKVNATQFAPGDTILFEGEEIFPGSLGFGEEVKGTPQNPIVLGSFGTGRAVISSGTQKGFWLYNTSGFKIEDLVFEGAGRTISTTAGMEIYMDLPGSKLPYIAIHNVEVYGYREAGISIGSWDTDQGFRDISITNTSSHDNGDAGIAIWAQDNLLPHQNVYIAHSKAYNNAGIPTKTHSHSGNGIVIGGVDGGVIEYCEAYNNGWLNAWTSGGPVGIWCYTSNNVIIQHNESHHNKTGTTKDGGGFDIDGGSTNCILQYNYSHDNEGAGYLLAQFYEAKEMKDLTIRYNISENDGRKNGYGAIHLWSSGSNGGIQNAQIYNNTIYLTPSANGTPKAVWVQTGGATAATFRNNLFVTTGGVGLVQVDAKVTANVRFEGNNYWSSGATPSFNWAGKVYNSLTNWRTNTKQELRNGVALGYALNPVLKEPGKSITIADPKRLYTLEGYKLLRSSPLIGKALNLAADFSIATGKRDFWGNSIAQRNDLCIGAHQLTNSSSACLYGGPQPLTFGLAATGIYSGPGVAEGMFTPQAAGAGNQALAYTYTDEQGTTQIAHHTVLVIDTQETAWTGGGATSDWFDQQNWSTCVPTSLIDVSIPAPNESILFYPVIMQGRHAKVLNLDAAAALVLEQDAFLEIFGNLSGSGLQTHPTSRIILTSDTQQVVPGGSYGHLVLTGPGSRKLQDDVVITSLLDLGQGKVYLGGKNLALAEQATIKNYSASNYIVTDGEGRLTYQSMGSGKERVFPIGTSKSYAPVKLINNGTPDNFSIGVEERNQVFTDSGEQATSINKTWHIDEAVTGGSDVTLALQWSKYDEPEYFNRGESFVSHYEGETWQVMESSMGSVTQGSIPDMYNITLSGVSSFSPFTVASTSSVPTPLPVTLAKFMASRQGADVLLAWETASEKDNSGFGAEVSEDGKTFRQLGFVQSKSPNSQTKLSYTFRDTEAGKAGTRYYRLRQVDLDGTASYSAVKAVAFPRADLNFSVYPNPFFDRIMLEIESPGSETLVLTLTDAKGRQILHTTALLQPGLTRLPISLPQVQEAGFYYLTAYFKGKTYHFKLVKK</sequence>
<evidence type="ECO:0000259" key="1">
    <source>
        <dbReference type="Pfam" id="PF13229"/>
    </source>
</evidence>
<dbReference type="Gene3D" id="2.160.20.10">
    <property type="entry name" value="Single-stranded right-handed beta-helix, Pectin lyase-like"/>
    <property type="match status" value="1"/>
</dbReference>
<protein>
    <recommendedName>
        <fullName evidence="1">Right handed beta helix domain-containing protein</fullName>
    </recommendedName>
</protein>
<name>A0A1Q5PCI8_9BACT</name>